<dbReference type="Proteomes" id="UP000547973">
    <property type="component" value="Unassembled WGS sequence"/>
</dbReference>
<keyword evidence="3" id="KW-1185">Reference proteome</keyword>
<reference evidence="2 3" key="1">
    <citation type="submission" date="2020-07" db="EMBL/GenBank/DDBJ databases">
        <title>Sequencing the genomes of 1000 actinobacteria strains.</title>
        <authorList>
            <person name="Klenk H.-P."/>
        </authorList>
    </citation>
    <scope>NUCLEOTIDE SEQUENCE [LARGE SCALE GENOMIC DNA]</scope>
    <source>
        <strain evidence="2 3">DSM 19970</strain>
    </source>
</reference>
<keyword evidence="1" id="KW-0812">Transmembrane</keyword>
<evidence type="ECO:0000256" key="1">
    <source>
        <dbReference type="SAM" id="Phobius"/>
    </source>
</evidence>
<keyword evidence="1" id="KW-0472">Membrane</keyword>
<gene>
    <name evidence="2" type="ORF">BKA03_002853</name>
</gene>
<proteinExistence type="predicted"/>
<feature type="transmembrane region" description="Helical" evidence="1">
    <location>
        <begin position="32"/>
        <end position="54"/>
    </location>
</feature>
<dbReference type="RefSeq" id="WP_179398110.1">
    <property type="nucleotide sequence ID" value="NZ_BBRC01000006.1"/>
</dbReference>
<dbReference type="AlphaFoldDB" id="A0A7Z0CJ76"/>
<feature type="transmembrane region" description="Helical" evidence="1">
    <location>
        <begin position="7"/>
        <end position="26"/>
    </location>
</feature>
<keyword evidence="1" id="KW-1133">Transmembrane helix</keyword>
<sequence length="55" mass="5775">MIRRILPVIYLVIGLVVAGNGGYLTSLKSAGAILSALLAIVLWPLVLFGVHFAIA</sequence>
<accession>A0A7Z0CJ76</accession>
<evidence type="ECO:0000313" key="2">
    <source>
        <dbReference type="EMBL" id="NYI42734.1"/>
    </source>
</evidence>
<evidence type="ECO:0000313" key="3">
    <source>
        <dbReference type="Proteomes" id="UP000547973"/>
    </source>
</evidence>
<protein>
    <submittedName>
        <fullName evidence="2">Uncharacterized protein</fullName>
    </submittedName>
</protein>
<comment type="caution">
    <text evidence="2">The sequence shown here is derived from an EMBL/GenBank/DDBJ whole genome shotgun (WGS) entry which is preliminary data.</text>
</comment>
<organism evidence="2 3">
    <name type="scientific">Demequina lutea</name>
    <dbReference type="NCBI Taxonomy" id="431489"/>
    <lineage>
        <taxon>Bacteria</taxon>
        <taxon>Bacillati</taxon>
        <taxon>Actinomycetota</taxon>
        <taxon>Actinomycetes</taxon>
        <taxon>Micrococcales</taxon>
        <taxon>Demequinaceae</taxon>
        <taxon>Demequina</taxon>
    </lineage>
</organism>
<name>A0A7Z0CJ76_9MICO</name>
<dbReference type="EMBL" id="JACBZO010000001">
    <property type="protein sequence ID" value="NYI42734.1"/>
    <property type="molecule type" value="Genomic_DNA"/>
</dbReference>